<protein>
    <submittedName>
        <fullName evidence="1">Uncharacterized protein</fullName>
    </submittedName>
</protein>
<sequence>LLGIYYVLPLLRNFVDNKPLITHIDLATTSNYNSVLEVVANNKPLITHIDLATTSNYKGVARGGLEVALSLISTPSTPALDLATTSNYRGV</sequence>
<evidence type="ECO:0000313" key="2">
    <source>
        <dbReference type="Proteomes" id="UP000070133"/>
    </source>
</evidence>
<reference evidence="1 2" key="1">
    <citation type="submission" date="2015-07" db="EMBL/GenBank/DDBJ databases">
        <title>Comparative genomics of the Sigatoka disease complex on banana suggests a link between parallel evolutionary changes in Pseudocercospora fijiensis and Pseudocercospora eumusae and increased virulence on the banana host.</title>
        <authorList>
            <person name="Chang T.-C."/>
            <person name="Salvucci A."/>
            <person name="Crous P.W."/>
            <person name="Stergiopoulos I."/>
        </authorList>
    </citation>
    <scope>NUCLEOTIDE SEQUENCE [LARGE SCALE GENOMIC DNA]</scope>
    <source>
        <strain evidence="1 2">CBS 114824</strain>
    </source>
</reference>
<organism evidence="1 2">
    <name type="scientific">Pseudocercospora eumusae</name>
    <dbReference type="NCBI Taxonomy" id="321146"/>
    <lineage>
        <taxon>Eukaryota</taxon>
        <taxon>Fungi</taxon>
        <taxon>Dikarya</taxon>
        <taxon>Ascomycota</taxon>
        <taxon>Pezizomycotina</taxon>
        <taxon>Dothideomycetes</taxon>
        <taxon>Dothideomycetidae</taxon>
        <taxon>Mycosphaerellales</taxon>
        <taxon>Mycosphaerellaceae</taxon>
        <taxon>Pseudocercospora</taxon>
    </lineage>
</organism>
<accession>A0A139GTC7</accession>
<evidence type="ECO:0000313" key="1">
    <source>
        <dbReference type="EMBL" id="KXS93448.1"/>
    </source>
</evidence>
<keyword evidence="2" id="KW-1185">Reference proteome</keyword>
<dbReference type="AlphaFoldDB" id="A0A139GTC7"/>
<dbReference type="EMBL" id="LFZN01000589">
    <property type="protein sequence ID" value="KXS93448.1"/>
    <property type="molecule type" value="Genomic_DNA"/>
</dbReference>
<feature type="non-terminal residue" evidence="1">
    <location>
        <position position="1"/>
    </location>
</feature>
<feature type="non-terminal residue" evidence="1">
    <location>
        <position position="91"/>
    </location>
</feature>
<gene>
    <name evidence="1" type="ORF">AC578_39</name>
</gene>
<proteinExistence type="predicted"/>
<comment type="caution">
    <text evidence="1">The sequence shown here is derived from an EMBL/GenBank/DDBJ whole genome shotgun (WGS) entry which is preliminary data.</text>
</comment>
<name>A0A139GTC7_9PEZI</name>
<dbReference type="Proteomes" id="UP000070133">
    <property type="component" value="Unassembled WGS sequence"/>
</dbReference>